<dbReference type="Proteomes" id="UP000261828">
    <property type="component" value="Unassembled WGS sequence"/>
</dbReference>
<dbReference type="AlphaFoldDB" id="A0A371JVG9"/>
<accession>A0A371JVG9</accession>
<gene>
    <name evidence="1" type="ORF">DX873_06500</name>
</gene>
<proteinExistence type="predicted"/>
<name>A0A371JVG9_9FLAO</name>
<sequence>MTMYAHLITIFRKIDPEKLYWEFTYFEERSFQSAAFGARKKELFKIDGKFYRVDIVEKISPLKQLPNLVVKHGRHTIFRDYVE</sequence>
<keyword evidence="2" id="KW-1185">Reference proteome</keyword>
<comment type="caution">
    <text evidence="1">The sequence shown here is derived from an EMBL/GenBank/DDBJ whole genome shotgun (WGS) entry which is preliminary data.</text>
</comment>
<organism evidence="1 2">
    <name type="scientific">Flagellimonas nanhaiensis</name>
    <dbReference type="NCBI Taxonomy" id="2292706"/>
    <lineage>
        <taxon>Bacteria</taxon>
        <taxon>Pseudomonadati</taxon>
        <taxon>Bacteroidota</taxon>
        <taxon>Flavobacteriia</taxon>
        <taxon>Flavobacteriales</taxon>
        <taxon>Flavobacteriaceae</taxon>
        <taxon>Flagellimonas</taxon>
    </lineage>
</organism>
<reference evidence="1 2" key="1">
    <citation type="submission" date="2018-08" db="EMBL/GenBank/DDBJ databases">
        <title>Muricauda nanhaiensis sp. nov., isolated from seawater of the South China Sea.</title>
        <authorList>
            <person name="Dang Y."/>
        </authorList>
    </citation>
    <scope>NUCLEOTIDE SEQUENCE [LARGE SCALE GENOMIC DNA]</scope>
    <source>
        <strain evidence="1 2">SM1704</strain>
    </source>
</reference>
<evidence type="ECO:0000313" key="2">
    <source>
        <dbReference type="Proteomes" id="UP000261828"/>
    </source>
</evidence>
<protein>
    <submittedName>
        <fullName evidence="1">Uncharacterized protein</fullName>
    </submittedName>
</protein>
<dbReference type="RefSeq" id="WP_116183674.1">
    <property type="nucleotide sequence ID" value="NZ_QTJX01000001.1"/>
</dbReference>
<dbReference type="EMBL" id="QTJX01000001">
    <property type="protein sequence ID" value="RDY61793.1"/>
    <property type="molecule type" value="Genomic_DNA"/>
</dbReference>
<evidence type="ECO:0000313" key="1">
    <source>
        <dbReference type="EMBL" id="RDY61793.1"/>
    </source>
</evidence>